<feature type="transmembrane region" description="Helical" evidence="7">
    <location>
        <begin position="80"/>
        <end position="98"/>
    </location>
</feature>
<feature type="transmembrane region" description="Helical" evidence="7">
    <location>
        <begin position="352"/>
        <end position="374"/>
    </location>
</feature>
<feature type="domain" description="Major facilitator superfamily (MFS) profile" evidence="8">
    <location>
        <begin position="13"/>
        <end position="405"/>
    </location>
</feature>
<comment type="subcellular location">
    <subcellularLocation>
        <location evidence="1">Cell membrane</location>
        <topology evidence="1">Multi-pass membrane protein</topology>
    </subcellularLocation>
</comment>
<dbReference type="OrthoDB" id="9763297at2"/>
<name>A0A1M6AJC7_BUTFI</name>
<feature type="transmembrane region" description="Helical" evidence="7">
    <location>
        <begin position="289"/>
        <end position="313"/>
    </location>
</feature>
<dbReference type="InterPro" id="IPR020846">
    <property type="entry name" value="MFS_dom"/>
</dbReference>
<evidence type="ECO:0000256" key="5">
    <source>
        <dbReference type="ARBA" id="ARBA00022989"/>
    </source>
</evidence>
<proteinExistence type="predicted"/>
<evidence type="ECO:0000256" key="6">
    <source>
        <dbReference type="ARBA" id="ARBA00023136"/>
    </source>
</evidence>
<dbReference type="Gene3D" id="1.20.1250.20">
    <property type="entry name" value="MFS general substrate transporter like domains"/>
    <property type="match status" value="1"/>
</dbReference>
<protein>
    <submittedName>
        <fullName evidence="9">Major Facilitator Superfamily protein</fullName>
    </submittedName>
</protein>
<evidence type="ECO:0000313" key="9">
    <source>
        <dbReference type="EMBL" id="SHI36619.1"/>
    </source>
</evidence>
<keyword evidence="6 7" id="KW-0472">Membrane</keyword>
<dbReference type="SUPFAM" id="SSF103473">
    <property type="entry name" value="MFS general substrate transporter"/>
    <property type="match status" value="1"/>
</dbReference>
<evidence type="ECO:0000256" key="1">
    <source>
        <dbReference type="ARBA" id="ARBA00004651"/>
    </source>
</evidence>
<dbReference type="Pfam" id="PF07690">
    <property type="entry name" value="MFS_1"/>
    <property type="match status" value="1"/>
</dbReference>
<keyword evidence="5 7" id="KW-1133">Transmembrane helix</keyword>
<evidence type="ECO:0000256" key="7">
    <source>
        <dbReference type="SAM" id="Phobius"/>
    </source>
</evidence>
<evidence type="ECO:0000313" key="10">
    <source>
        <dbReference type="Proteomes" id="UP000184278"/>
    </source>
</evidence>
<evidence type="ECO:0000256" key="2">
    <source>
        <dbReference type="ARBA" id="ARBA00022448"/>
    </source>
</evidence>
<dbReference type="GO" id="GO:0005886">
    <property type="term" value="C:plasma membrane"/>
    <property type="evidence" value="ECO:0007669"/>
    <property type="project" value="UniProtKB-SubCell"/>
</dbReference>
<dbReference type="InterPro" id="IPR011701">
    <property type="entry name" value="MFS"/>
</dbReference>
<dbReference type="STRING" id="1121131.SAMN02745229_02981"/>
<dbReference type="InterPro" id="IPR036259">
    <property type="entry name" value="MFS_trans_sf"/>
</dbReference>
<dbReference type="RefSeq" id="WP_073388918.1">
    <property type="nucleotide sequence ID" value="NZ_FQXK01000027.1"/>
</dbReference>
<sequence length="409" mass="44505">MNEKEIKKGIKKNEALLWLGSWTSRFGNIVFDYANSISIVSFFAGKPVVLALYQSSETIIQIIFNLVGGVKADNGNRKRLVVITDLLAALICFVLSFLVDSGRMAMAIIAANALLALVYAFNSPTYKSLVREMIYKDRIGFFNSIAHAGSEIIGITGPILSVGLVALIGTRGALLFDAMTFLVSALLECCLVRVTDALPKGKSSNNVFTDIIEGIKYLVSKKQIFFLVILSALVNFFLAGYNLLLPYTDVMYKGIFDNFYSKALAMEAVGGILGSVVISKVADRFKDNVYIMILFLSGTGIAMLCEPCLALTQNMYLCLVPFALFGIALTVFNIILMSHVQVSVDENFLGRVFSIIFTVAVLFMPVGSFSFSAFVNAKSVGSFAIVGGGIVILSLMSIFILKAIERRNG</sequence>
<feature type="transmembrane region" description="Helical" evidence="7">
    <location>
        <begin position="319"/>
        <end position="340"/>
    </location>
</feature>
<feature type="transmembrane region" description="Helical" evidence="7">
    <location>
        <begin position="104"/>
        <end position="121"/>
    </location>
</feature>
<keyword evidence="2" id="KW-0813">Transport</keyword>
<dbReference type="PROSITE" id="PS50850">
    <property type="entry name" value="MFS"/>
    <property type="match status" value="1"/>
</dbReference>
<evidence type="ECO:0000259" key="8">
    <source>
        <dbReference type="PROSITE" id="PS50850"/>
    </source>
</evidence>
<dbReference type="Proteomes" id="UP000184278">
    <property type="component" value="Unassembled WGS sequence"/>
</dbReference>
<keyword evidence="4 7" id="KW-0812">Transmembrane</keyword>
<keyword evidence="10" id="KW-1185">Reference proteome</keyword>
<dbReference type="PANTHER" id="PTHR23513">
    <property type="entry name" value="INTEGRAL MEMBRANE EFFLUX PROTEIN-RELATED"/>
    <property type="match status" value="1"/>
</dbReference>
<dbReference type="GO" id="GO:0022857">
    <property type="term" value="F:transmembrane transporter activity"/>
    <property type="evidence" value="ECO:0007669"/>
    <property type="project" value="InterPro"/>
</dbReference>
<dbReference type="PANTHER" id="PTHR23513:SF11">
    <property type="entry name" value="STAPHYLOFERRIN A TRANSPORTER"/>
    <property type="match status" value="1"/>
</dbReference>
<feature type="transmembrane region" description="Helical" evidence="7">
    <location>
        <begin position="224"/>
        <end position="244"/>
    </location>
</feature>
<feature type="transmembrane region" description="Helical" evidence="7">
    <location>
        <begin position="141"/>
        <end position="168"/>
    </location>
</feature>
<dbReference type="GeneID" id="89507983"/>
<feature type="transmembrane region" description="Helical" evidence="7">
    <location>
        <begin position="264"/>
        <end position="282"/>
    </location>
</feature>
<evidence type="ECO:0000256" key="3">
    <source>
        <dbReference type="ARBA" id="ARBA00022475"/>
    </source>
</evidence>
<evidence type="ECO:0000256" key="4">
    <source>
        <dbReference type="ARBA" id="ARBA00022692"/>
    </source>
</evidence>
<dbReference type="CDD" id="cd06173">
    <property type="entry name" value="MFS_MefA_like"/>
    <property type="match status" value="1"/>
</dbReference>
<feature type="transmembrane region" description="Helical" evidence="7">
    <location>
        <begin position="380"/>
        <end position="401"/>
    </location>
</feature>
<dbReference type="AlphaFoldDB" id="A0A1M6AJC7"/>
<dbReference type="EMBL" id="FQXK01000027">
    <property type="protein sequence ID" value="SHI36619.1"/>
    <property type="molecule type" value="Genomic_DNA"/>
</dbReference>
<accession>A0A1M6AJC7</accession>
<reference evidence="10" key="1">
    <citation type="submission" date="2016-11" db="EMBL/GenBank/DDBJ databases">
        <authorList>
            <person name="Varghese N."/>
            <person name="Submissions S."/>
        </authorList>
    </citation>
    <scope>NUCLEOTIDE SEQUENCE [LARGE SCALE GENOMIC DNA]</scope>
    <source>
        <strain evidence="10">DSM 3071</strain>
    </source>
</reference>
<organism evidence="9 10">
    <name type="scientific">Butyrivibrio fibrisolvens DSM 3071</name>
    <dbReference type="NCBI Taxonomy" id="1121131"/>
    <lineage>
        <taxon>Bacteria</taxon>
        <taxon>Bacillati</taxon>
        <taxon>Bacillota</taxon>
        <taxon>Clostridia</taxon>
        <taxon>Lachnospirales</taxon>
        <taxon>Lachnospiraceae</taxon>
        <taxon>Butyrivibrio</taxon>
    </lineage>
</organism>
<gene>
    <name evidence="9" type="ORF">SAMN02745229_02981</name>
</gene>
<keyword evidence="3" id="KW-1003">Cell membrane</keyword>